<feature type="transmembrane region" description="Helical" evidence="7">
    <location>
        <begin position="143"/>
        <end position="165"/>
    </location>
</feature>
<evidence type="ECO:0000256" key="7">
    <source>
        <dbReference type="RuleBase" id="RU363032"/>
    </source>
</evidence>
<dbReference type="Proteomes" id="UP000030661">
    <property type="component" value="Unassembled WGS sequence"/>
</dbReference>
<keyword evidence="10" id="KW-1185">Reference proteome</keyword>
<accession>A0A0S6WBD2</accession>
<evidence type="ECO:0000256" key="5">
    <source>
        <dbReference type="ARBA" id="ARBA00022989"/>
    </source>
</evidence>
<keyword evidence="3" id="KW-1003">Cell membrane</keyword>
<keyword evidence="6 7" id="KW-0472">Membrane</keyword>
<dbReference type="CDD" id="cd06261">
    <property type="entry name" value="TM_PBP2"/>
    <property type="match status" value="1"/>
</dbReference>
<comment type="similarity">
    <text evidence="7">Belongs to the binding-protein-dependent transport system permease family.</text>
</comment>
<dbReference type="PANTHER" id="PTHR43744:SF12">
    <property type="entry name" value="ABC TRANSPORTER PERMEASE PROTEIN MG189-RELATED"/>
    <property type="match status" value="1"/>
</dbReference>
<evidence type="ECO:0000256" key="1">
    <source>
        <dbReference type="ARBA" id="ARBA00004651"/>
    </source>
</evidence>
<dbReference type="PROSITE" id="PS50928">
    <property type="entry name" value="ABC_TM1"/>
    <property type="match status" value="1"/>
</dbReference>
<gene>
    <name evidence="9" type="ORF">U27_01805</name>
</gene>
<dbReference type="SUPFAM" id="SSF161098">
    <property type="entry name" value="MetI-like"/>
    <property type="match status" value="1"/>
</dbReference>
<feature type="transmembrane region" description="Helical" evidence="7">
    <location>
        <begin position="74"/>
        <end position="98"/>
    </location>
</feature>
<dbReference type="Pfam" id="PF00528">
    <property type="entry name" value="BPD_transp_1"/>
    <property type="match status" value="1"/>
</dbReference>
<dbReference type="GO" id="GO:0005886">
    <property type="term" value="C:plasma membrane"/>
    <property type="evidence" value="ECO:0007669"/>
    <property type="project" value="UniProtKB-SubCell"/>
</dbReference>
<proteinExistence type="inferred from homology"/>
<evidence type="ECO:0000256" key="6">
    <source>
        <dbReference type="ARBA" id="ARBA00023136"/>
    </source>
</evidence>
<feature type="transmembrane region" description="Helical" evidence="7">
    <location>
        <begin position="199"/>
        <end position="224"/>
    </location>
</feature>
<dbReference type="AlphaFoldDB" id="A0A0S6WBD2"/>
<keyword evidence="5 7" id="KW-1133">Transmembrane helix</keyword>
<keyword evidence="2 7" id="KW-0813">Transport</keyword>
<feature type="transmembrane region" description="Helical" evidence="7">
    <location>
        <begin position="245"/>
        <end position="266"/>
    </location>
</feature>
<keyword evidence="4 7" id="KW-0812">Transmembrane</keyword>
<dbReference type="STRING" id="1499967.U27_01805"/>
<dbReference type="EMBL" id="DF820463">
    <property type="protein sequence ID" value="GAK54974.1"/>
    <property type="molecule type" value="Genomic_DNA"/>
</dbReference>
<reference evidence="9" key="1">
    <citation type="journal article" date="2015" name="PeerJ">
        <title>First genomic representation of candidate bacterial phylum KSB3 points to enhanced environmental sensing as a trigger of wastewater bulking.</title>
        <authorList>
            <person name="Sekiguchi Y."/>
            <person name="Ohashi A."/>
            <person name="Parks D.H."/>
            <person name="Yamauchi T."/>
            <person name="Tyson G.W."/>
            <person name="Hugenholtz P."/>
        </authorList>
    </citation>
    <scope>NUCLEOTIDE SEQUENCE [LARGE SCALE GENOMIC DNA]</scope>
</reference>
<feature type="domain" description="ABC transmembrane type-1" evidence="8">
    <location>
        <begin position="75"/>
        <end position="266"/>
    </location>
</feature>
<sequence length="281" mass="31892">MNNKPSQLKNVLTKGGIYALAFLWLLITIYPLVFLIQNSFKQSMEFFMSSVWSLPQKFSMVNYQRIWENQFYRFFLNSAMVTSGSLLIILIVGSAAAFGLARIRFRFRNLFYFLFIGGLTIPVHITLIPIYTLTRSIGLYDSLWALLGPYVAANLPVTVFILVAFMEEIPLSLEEAGYIDGATRWQIYWHIVLPISRPAMTAVGIFNSVVLWNEFIFALVLINAESKRPLTLGLWNFQGQFATDIPAMMAALFLSMLPLLIFYAIVRERLIEGLTAGAIKG</sequence>
<evidence type="ECO:0000256" key="2">
    <source>
        <dbReference type="ARBA" id="ARBA00022448"/>
    </source>
</evidence>
<feature type="transmembrane region" description="Helical" evidence="7">
    <location>
        <begin position="15"/>
        <end position="36"/>
    </location>
</feature>
<dbReference type="eggNOG" id="COG0395">
    <property type="taxonomic scope" value="Bacteria"/>
</dbReference>
<evidence type="ECO:0000313" key="9">
    <source>
        <dbReference type="EMBL" id="GAK54974.1"/>
    </source>
</evidence>
<evidence type="ECO:0000313" key="10">
    <source>
        <dbReference type="Proteomes" id="UP000030661"/>
    </source>
</evidence>
<dbReference type="PANTHER" id="PTHR43744">
    <property type="entry name" value="ABC TRANSPORTER PERMEASE PROTEIN MG189-RELATED-RELATED"/>
    <property type="match status" value="1"/>
</dbReference>
<protein>
    <submittedName>
        <fullName evidence="9">Binding-protein-dependent transport systems inner membrane component</fullName>
    </submittedName>
</protein>
<dbReference type="InterPro" id="IPR035906">
    <property type="entry name" value="MetI-like_sf"/>
</dbReference>
<dbReference type="InterPro" id="IPR000515">
    <property type="entry name" value="MetI-like"/>
</dbReference>
<feature type="transmembrane region" description="Helical" evidence="7">
    <location>
        <begin position="110"/>
        <end position="131"/>
    </location>
</feature>
<evidence type="ECO:0000256" key="4">
    <source>
        <dbReference type="ARBA" id="ARBA00022692"/>
    </source>
</evidence>
<dbReference type="Gene3D" id="1.10.3720.10">
    <property type="entry name" value="MetI-like"/>
    <property type="match status" value="1"/>
</dbReference>
<comment type="subcellular location">
    <subcellularLocation>
        <location evidence="1 7">Cell membrane</location>
        <topology evidence="1 7">Multi-pass membrane protein</topology>
    </subcellularLocation>
</comment>
<organism evidence="9">
    <name type="scientific">Vecturithrix granuli</name>
    <dbReference type="NCBI Taxonomy" id="1499967"/>
    <lineage>
        <taxon>Bacteria</taxon>
        <taxon>Candidatus Moduliflexota</taxon>
        <taxon>Candidatus Vecturitrichia</taxon>
        <taxon>Candidatus Vecturitrichales</taxon>
        <taxon>Candidatus Vecturitrichaceae</taxon>
        <taxon>Candidatus Vecturithrix</taxon>
    </lineage>
</organism>
<name>A0A0S6WBD2_VECG1</name>
<evidence type="ECO:0000259" key="8">
    <source>
        <dbReference type="PROSITE" id="PS50928"/>
    </source>
</evidence>
<evidence type="ECO:0000256" key="3">
    <source>
        <dbReference type="ARBA" id="ARBA00022475"/>
    </source>
</evidence>
<dbReference type="GO" id="GO:0055085">
    <property type="term" value="P:transmembrane transport"/>
    <property type="evidence" value="ECO:0007669"/>
    <property type="project" value="InterPro"/>
</dbReference>
<dbReference type="HOGENOM" id="CLU_016047_1_2_0"/>